<evidence type="ECO:0000313" key="1">
    <source>
        <dbReference type="EMBL" id="CDZ86815.1"/>
    </source>
</evidence>
<reference evidence="1 2" key="1">
    <citation type="journal article" date="2014" name="Genome Announc.">
        <title>Draft Genome Sequence of Propane- and Butane-Oxidizing Actinobacterium Rhodococcus ruber IEGM 231.</title>
        <authorList>
            <person name="Ivshina I.B."/>
            <person name="Kuyukina M.S."/>
            <person name="Krivoruchko A.V."/>
            <person name="Barbe V."/>
            <person name="Fischer C."/>
        </authorList>
    </citation>
    <scope>NUCLEOTIDE SEQUENCE [LARGE SCALE GENOMIC DNA]</scope>
</reference>
<dbReference type="OrthoDB" id="4410865at2"/>
<dbReference type="GeneID" id="66836143"/>
<dbReference type="InterPro" id="IPR021683">
    <property type="entry name" value="DUF3267"/>
</dbReference>
<dbReference type="RefSeq" id="WP_026137900.1">
    <property type="nucleotide sequence ID" value="NZ_CP023714.1"/>
</dbReference>
<name>A0A098BF08_9NOCA</name>
<protein>
    <submittedName>
        <fullName evidence="1">Uncharacterized protein</fullName>
    </submittedName>
</protein>
<organism evidence="1 2">
    <name type="scientific">Rhodococcus ruber</name>
    <dbReference type="NCBI Taxonomy" id="1830"/>
    <lineage>
        <taxon>Bacteria</taxon>
        <taxon>Bacillati</taxon>
        <taxon>Actinomycetota</taxon>
        <taxon>Actinomycetes</taxon>
        <taxon>Mycobacteriales</taxon>
        <taxon>Nocardiaceae</taxon>
        <taxon>Rhodococcus</taxon>
    </lineage>
</organism>
<dbReference type="AlphaFoldDB" id="A0A098BF08"/>
<sequence>MNARNDPKPAVAPPPDYRVHTRLDLKNDTRAVAAVRTVLVLTVAVLFGAAVLLDLPLRSGWGTAPTVVVTVVACLGYLAVHELTHGLVSRILSGVRPTYAVRFPFLTTGSDAWLTRNAAVTVTLAPVALWGAVLVALLFTVPVDVVLTVFVVTVVNFAGSAGDYVQAGALWRLPASALVQDNGHETTTAVPAGPTPAGPTGR</sequence>
<proteinExistence type="predicted"/>
<accession>A0A098BF08</accession>
<dbReference type="Pfam" id="PF11667">
    <property type="entry name" value="DUF3267"/>
    <property type="match status" value="1"/>
</dbReference>
<dbReference type="Proteomes" id="UP000042997">
    <property type="component" value="Unassembled WGS sequence"/>
</dbReference>
<dbReference type="eggNOG" id="ENOG5032E90">
    <property type="taxonomic scope" value="Bacteria"/>
</dbReference>
<gene>
    <name evidence="1" type="ORF">RHRU231_100003</name>
</gene>
<dbReference type="EMBL" id="CCSD01000002">
    <property type="protein sequence ID" value="CDZ86815.1"/>
    <property type="molecule type" value="Genomic_DNA"/>
</dbReference>
<evidence type="ECO:0000313" key="2">
    <source>
        <dbReference type="Proteomes" id="UP000042997"/>
    </source>
</evidence>